<feature type="compositionally biased region" description="Basic and acidic residues" evidence="9">
    <location>
        <begin position="39"/>
        <end position="48"/>
    </location>
</feature>
<dbReference type="FunFam" id="3.40.50.300:FF:000630">
    <property type="entry name" value="ATP-binding cassette (ABC) transporter, putative"/>
    <property type="match status" value="1"/>
</dbReference>
<protein>
    <submittedName>
        <fullName evidence="13">Uncharacterized protein</fullName>
    </submittedName>
</protein>
<keyword evidence="6" id="KW-0067">ATP-binding</keyword>
<dbReference type="InterPro" id="IPR017871">
    <property type="entry name" value="ABC_transporter-like_CS"/>
</dbReference>
<dbReference type="PROSITE" id="PS50893">
    <property type="entry name" value="ABC_TRANSPORTER_2"/>
    <property type="match status" value="2"/>
</dbReference>
<evidence type="ECO:0000256" key="9">
    <source>
        <dbReference type="SAM" id="MobiDB-lite"/>
    </source>
</evidence>
<gene>
    <name evidence="13" type="ORF">PG999_005016</name>
</gene>
<dbReference type="GO" id="GO:0005524">
    <property type="term" value="F:ATP binding"/>
    <property type="evidence" value="ECO:0007669"/>
    <property type="project" value="UniProtKB-KW"/>
</dbReference>
<feature type="compositionally biased region" description="Polar residues" evidence="9">
    <location>
        <begin position="761"/>
        <end position="770"/>
    </location>
</feature>
<feature type="transmembrane region" description="Helical" evidence="10">
    <location>
        <begin position="813"/>
        <end position="839"/>
    </location>
</feature>
<keyword evidence="7 10" id="KW-1133">Transmembrane helix</keyword>
<dbReference type="Pfam" id="PF00664">
    <property type="entry name" value="ABC_membrane"/>
    <property type="match status" value="2"/>
</dbReference>
<evidence type="ECO:0000259" key="12">
    <source>
        <dbReference type="PROSITE" id="PS50929"/>
    </source>
</evidence>
<dbReference type="Pfam" id="PF00005">
    <property type="entry name" value="ABC_tran"/>
    <property type="match status" value="2"/>
</dbReference>
<dbReference type="EMBL" id="JAQQWP010000004">
    <property type="protein sequence ID" value="KAK8120896.1"/>
    <property type="molecule type" value="Genomic_DNA"/>
</dbReference>
<evidence type="ECO:0000256" key="4">
    <source>
        <dbReference type="ARBA" id="ARBA00022737"/>
    </source>
</evidence>
<keyword evidence="14" id="KW-1185">Reference proteome</keyword>
<dbReference type="GO" id="GO:0016020">
    <property type="term" value="C:membrane"/>
    <property type="evidence" value="ECO:0007669"/>
    <property type="project" value="UniProtKB-SubCell"/>
</dbReference>
<feature type="transmembrane region" description="Helical" evidence="10">
    <location>
        <begin position="1043"/>
        <end position="1061"/>
    </location>
</feature>
<dbReference type="CDD" id="cd03250">
    <property type="entry name" value="ABCC_MRP_domain1"/>
    <property type="match status" value="1"/>
</dbReference>
<dbReference type="GO" id="GO:0005737">
    <property type="term" value="C:cytoplasm"/>
    <property type="evidence" value="ECO:0007669"/>
    <property type="project" value="UniProtKB-ARBA"/>
</dbReference>
<feature type="compositionally biased region" description="Basic and acidic residues" evidence="9">
    <location>
        <begin position="773"/>
        <end position="782"/>
    </location>
</feature>
<accession>A0AAW0R0V3</accession>
<dbReference type="InterPro" id="IPR003439">
    <property type="entry name" value="ABC_transporter-like_ATP-bd"/>
</dbReference>
<dbReference type="PROSITE" id="PS00211">
    <property type="entry name" value="ABC_TRANSPORTER_1"/>
    <property type="match status" value="2"/>
</dbReference>
<evidence type="ECO:0000256" key="1">
    <source>
        <dbReference type="ARBA" id="ARBA00004141"/>
    </source>
</evidence>
<evidence type="ECO:0000256" key="6">
    <source>
        <dbReference type="ARBA" id="ARBA00022840"/>
    </source>
</evidence>
<organism evidence="13 14">
    <name type="scientific">Apiospora kogelbergensis</name>
    <dbReference type="NCBI Taxonomy" id="1337665"/>
    <lineage>
        <taxon>Eukaryota</taxon>
        <taxon>Fungi</taxon>
        <taxon>Dikarya</taxon>
        <taxon>Ascomycota</taxon>
        <taxon>Pezizomycotina</taxon>
        <taxon>Sordariomycetes</taxon>
        <taxon>Xylariomycetidae</taxon>
        <taxon>Amphisphaeriales</taxon>
        <taxon>Apiosporaceae</taxon>
        <taxon>Apiospora</taxon>
    </lineage>
</organism>
<feature type="region of interest" description="Disordered" evidence="9">
    <location>
        <begin position="33"/>
        <end position="55"/>
    </location>
</feature>
<dbReference type="InterPro" id="IPR011527">
    <property type="entry name" value="ABC1_TM_dom"/>
</dbReference>
<feature type="region of interest" description="Disordered" evidence="9">
    <location>
        <begin position="1"/>
        <end position="20"/>
    </location>
</feature>
<dbReference type="FunFam" id="3.40.50.300:FF:000997">
    <property type="entry name" value="Multidrug resistance-associated protein 1"/>
    <property type="match status" value="1"/>
</dbReference>
<comment type="caution">
    <text evidence="13">The sequence shown here is derived from an EMBL/GenBank/DDBJ whole genome shotgun (WGS) entry which is preliminary data.</text>
</comment>
<feature type="transmembrane region" description="Helical" evidence="10">
    <location>
        <begin position="371"/>
        <end position="392"/>
    </location>
</feature>
<dbReference type="Proteomes" id="UP001392437">
    <property type="component" value="Unassembled WGS sequence"/>
</dbReference>
<evidence type="ECO:0000256" key="2">
    <source>
        <dbReference type="ARBA" id="ARBA00022448"/>
    </source>
</evidence>
<dbReference type="PANTHER" id="PTHR24223">
    <property type="entry name" value="ATP-BINDING CASSETTE SUB-FAMILY C"/>
    <property type="match status" value="1"/>
</dbReference>
<dbReference type="InterPro" id="IPR036640">
    <property type="entry name" value="ABC1_TM_sf"/>
</dbReference>
<evidence type="ECO:0000256" key="7">
    <source>
        <dbReference type="ARBA" id="ARBA00022989"/>
    </source>
</evidence>
<keyword evidence="2" id="KW-0813">Transport</keyword>
<dbReference type="PROSITE" id="PS50929">
    <property type="entry name" value="ABC_TM1F"/>
    <property type="match status" value="2"/>
</dbReference>
<feature type="transmembrane region" description="Helical" evidence="10">
    <location>
        <begin position="952"/>
        <end position="971"/>
    </location>
</feature>
<feature type="transmembrane region" description="Helical" evidence="10">
    <location>
        <begin position="854"/>
        <end position="879"/>
    </location>
</feature>
<dbReference type="InterPro" id="IPR003593">
    <property type="entry name" value="AAA+_ATPase"/>
</dbReference>
<dbReference type="CDD" id="cd18606">
    <property type="entry name" value="ABC_6TM_YOR1_D2_like"/>
    <property type="match status" value="1"/>
</dbReference>
<feature type="domain" description="ABC transmembrane type-1" evidence="12">
    <location>
        <begin position="121"/>
        <end position="423"/>
    </location>
</feature>
<dbReference type="Gene3D" id="3.40.50.300">
    <property type="entry name" value="P-loop containing nucleotide triphosphate hydrolases"/>
    <property type="match status" value="2"/>
</dbReference>
<dbReference type="PANTHER" id="PTHR24223:SF464">
    <property type="entry name" value="ABC-TYPE TRANSPORTER CICA"/>
    <property type="match status" value="1"/>
</dbReference>
<evidence type="ECO:0000313" key="14">
    <source>
        <dbReference type="Proteomes" id="UP001392437"/>
    </source>
</evidence>
<dbReference type="SMART" id="SM00382">
    <property type="entry name" value="AAA"/>
    <property type="match status" value="2"/>
</dbReference>
<dbReference type="GO" id="GO:0016887">
    <property type="term" value="F:ATP hydrolysis activity"/>
    <property type="evidence" value="ECO:0007669"/>
    <property type="project" value="InterPro"/>
</dbReference>
<feature type="domain" description="ABC transporter" evidence="11">
    <location>
        <begin position="1139"/>
        <end position="1372"/>
    </location>
</feature>
<feature type="transmembrane region" description="Helical" evidence="10">
    <location>
        <begin position="404"/>
        <end position="424"/>
    </location>
</feature>
<feature type="compositionally biased region" description="Low complexity" evidence="9">
    <location>
        <begin position="7"/>
        <end position="20"/>
    </location>
</feature>
<dbReference type="CDD" id="cd18597">
    <property type="entry name" value="ABC_6TM_YOR1_D1_like"/>
    <property type="match status" value="1"/>
</dbReference>
<dbReference type="Gene3D" id="1.20.1560.10">
    <property type="entry name" value="ABC transporter type 1, transmembrane domain"/>
    <property type="match status" value="2"/>
</dbReference>
<keyword evidence="5" id="KW-0547">Nucleotide-binding</keyword>
<sequence length="1393" mass="153748">MKHTRNSPSSATTATSSSSWSLKNTDAFQSTDDILSTASDEHASERPRPAAPEKGANVLSKATFHWINSLLSANIPLISPDRSVDTRLATKVQSEFEKNIQRGDKFPLWWALYNVHKFEFWLGGACRGLADVLLVTTPYTLRYLIQFAIDSYGARQQGLSGPPISHGIAFLVGISTMLFMQTLAHNQFMYLLGVIGGQSRAVLVSSIFDKSMRTRGRGESEGEPEKDKENKSEEKKTAATDYTIGRLTNLMSVDCTRIDRATTGIHMLWTSPLSLCIAISLLIFNLRESALAGLGLMVVGFILLITAVGVLFQQRKGIDKVTEKRVTLIQEVLGAVQLVKYLAWEDGFVQRISGMRNQESRKLHGFQAVRNIVAAISQSLPVMTAMVSFITYAKTSTEGLSPAIVFSSVALFTSLRMPLIYLPLCIQGCIDSWSALMRVQTFLLTTEPDDHSKNPDHPYAVDIRKASFVWPKTFDPSKDKPSDGVEVSVPLPIEGDGDEIVPAKSGFALHDISLKIGRGRLIAIIGPVGSGKTSILSAMMGEMTKTSGNVIWGSSYAICAQQAWVYNATVKENILFGQPMDGDRYLQVLRCCSLERDLDLLTHGDATMVGEKGVVLSGGQKQRISLARGLYSSADVLLLDDPLSAVDAHVGRDILEKGICGELATGRTRVLCTHDTRVLQRCDGVLWMDQGRIRGLDHYENLMAYEPEFAGLVKRQEEAANSKSSAVEDETPEVSATLKGPPELHLDLTALLANPDVLSNPEDQIQSPNNEGPEPKKAKAEEADNTLMQEEDRAVQSVPWKVYSSFIKWSNSAFLVTSCIPVLFLAQGSTVLTSLWLSWWSSQRFATLTTNQYIAIYASLAVGQALFTYLFGFILAVCCTRSSRRMLHQAVHSVLHAPMSFFDTTPLGRHTNRFSTDVEVTDYSLTEALRMFLTSLSGLTAIFVVIIVYFHWFAIAVVCLLAFLTFLASYYRATAREVKRWESIFRSVVFVRFIEGLKGASTIRTFGMDREFGRKLRCALDDVNSSLFTTYGVQRWLGLRQDVAATLLVVIMGILVLVERYEQHPSISGLVLSLMLNAVQVTQVVVREWADVEGSMNAVERLYTYAIDLPQEGADDDKKAVVGPESALGPQTWLQKGEVIFDNVRLRYRPGLAESLRGVNLHVMPGEHVAIVGRTGAGKSSMVNALFRTTELSGGSISIDNKDIASLRLQDLRRALSIIPQDADLFSGTVRSNLDPFDDLPDDTQLWDALRAAGGLSQTLSLSDTIRHDGSNLSQGQRQLLALARVLVRGDNNRVLVCDEATAALDGDTDDRIQDVMRTAFRGRTIICIAHRLRTVLWYDRVCVMDAGEVAELAPPLELFRRDGGIFRSMCVRHGITEEQIKESARLGKGEKI</sequence>
<feature type="transmembrane region" description="Helical" evidence="10">
    <location>
        <begin position="267"/>
        <end position="284"/>
    </location>
</feature>
<dbReference type="SUPFAM" id="SSF52540">
    <property type="entry name" value="P-loop containing nucleoside triphosphate hydrolases"/>
    <property type="match status" value="2"/>
</dbReference>
<comment type="subcellular location">
    <subcellularLocation>
        <location evidence="1">Membrane</location>
        <topology evidence="1">Multi-pass membrane protein</topology>
    </subcellularLocation>
</comment>
<name>A0AAW0R0V3_9PEZI</name>
<keyword evidence="3 10" id="KW-0812">Transmembrane</keyword>
<proteinExistence type="predicted"/>
<keyword evidence="4" id="KW-0677">Repeat</keyword>
<feature type="transmembrane region" description="Helical" evidence="10">
    <location>
        <begin position="164"/>
        <end position="182"/>
    </location>
</feature>
<evidence type="ECO:0000256" key="5">
    <source>
        <dbReference type="ARBA" id="ARBA00022741"/>
    </source>
</evidence>
<dbReference type="InterPro" id="IPR027417">
    <property type="entry name" value="P-loop_NTPase"/>
</dbReference>
<feature type="transmembrane region" description="Helical" evidence="10">
    <location>
        <begin position="290"/>
        <end position="312"/>
    </location>
</feature>
<feature type="transmembrane region" description="Helical" evidence="10">
    <location>
        <begin position="928"/>
        <end position="946"/>
    </location>
</feature>
<dbReference type="SUPFAM" id="SSF90123">
    <property type="entry name" value="ABC transporter transmembrane region"/>
    <property type="match status" value="2"/>
</dbReference>
<feature type="region of interest" description="Disordered" evidence="9">
    <location>
        <begin position="759"/>
        <end position="788"/>
    </location>
</feature>
<dbReference type="GO" id="GO:0140359">
    <property type="term" value="F:ABC-type transporter activity"/>
    <property type="evidence" value="ECO:0007669"/>
    <property type="project" value="InterPro"/>
</dbReference>
<evidence type="ECO:0000256" key="3">
    <source>
        <dbReference type="ARBA" id="ARBA00022692"/>
    </source>
</evidence>
<feature type="transmembrane region" description="Helical" evidence="10">
    <location>
        <begin position="188"/>
        <end position="208"/>
    </location>
</feature>
<feature type="region of interest" description="Disordered" evidence="9">
    <location>
        <begin position="214"/>
        <end position="236"/>
    </location>
</feature>
<feature type="domain" description="ABC transmembrane type-1" evidence="12">
    <location>
        <begin position="823"/>
        <end position="1094"/>
    </location>
</feature>
<reference evidence="13 14" key="1">
    <citation type="submission" date="2023-01" db="EMBL/GenBank/DDBJ databases">
        <title>Analysis of 21 Apiospora genomes using comparative genomics revels a genus with tremendous synthesis potential of carbohydrate active enzymes and secondary metabolites.</title>
        <authorList>
            <person name="Sorensen T."/>
        </authorList>
    </citation>
    <scope>NUCLEOTIDE SEQUENCE [LARGE SCALE GENOMIC DNA]</scope>
    <source>
        <strain evidence="13 14">CBS 117206</strain>
    </source>
</reference>
<dbReference type="FunFam" id="1.20.1560.10:FF:000013">
    <property type="entry name" value="ABC transporter C family member 2"/>
    <property type="match status" value="1"/>
</dbReference>
<evidence type="ECO:0000259" key="11">
    <source>
        <dbReference type="PROSITE" id="PS50893"/>
    </source>
</evidence>
<feature type="region of interest" description="Disordered" evidence="9">
    <location>
        <begin position="716"/>
        <end position="739"/>
    </location>
</feature>
<dbReference type="CDD" id="cd03244">
    <property type="entry name" value="ABCC_MRP_domain2"/>
    <property type="match status" value="1"/>
</dbReference>
<evidence type="ECO:0000313" key="13">
    <source>
        <dbReference type="EMBL" id="KAK8120896.1"/>
    </source>
</evidence>
<evidence type="ECO:0000256" key="10">
    <source>
        <dbReference type="SAM" id="Phobius"/>
    </source>
</evidence>
<evidence type="ECO:0000256" key="8">
    <source>
        <dbReference type="ARBA" id="ARBA00023136"/>
    </source>
</evidence>
<feature type="domain" description="ABC transporter" evidence="11">
    <location>
        <begin position="493"/>
        <end position="715"/>
    </location>
</feature>
<keyword evidence="8 10" id="KW-0472">Membrane</keyword>
<dbReference type="InterPro" id="IPR050173">
    <property type="entry name" value="ABC_transporter_C-like"/>
</dbReference>